<sequence length="287" mass="32224">MKKSVLPMPHSDSPNLTAADLLKGDLQLTSPPAIYFELKKTLEDPHKSIIDAGKIIEKDPALSIRLLKLVNSAFFGFPSRIVTISHAITLIGTQELQNLVLSTLIIDRFSMLPNGMLSMHDFWAMSLRSALTAKELAAHWDTDENDEAIFICGLLHEIGKLVFYRRIPELAREVGLLVESTDADEIETERNLIGFDHYETGAELAKLWKLPEIINETIALHAHPDSTGRYQTAAAIVRSANRIAKMAFFDSETDLSEAGISDEQLSNIIDKVHDQFEEIFNIFYPHR</sequence>
<evidence type="ECO:0000259" key="1">
    <source>
        <dbReference type="PROSITE" id="PS51833"/>
    </source>
</evidence>
<dbReference type="PATRIC" id="fig|271065.3.peg.1415"/>
<dbReference type="Proteomes" id="UP000008315">
    <property type="component" value="Chromosome"/>
</dbReference>
<dbReference type="CDD" id="cd00077">
    <property type="entry name" value="HDc"/>
    <property type="match status" value="1"/>
</dbReference>
<name>G4SX10_META2</name>
<dbReference type="InterPro" id="IPR003607">
    <property type="entry name" value="HD/PDEase_dom"/>
</dbReference>
<dbReference type="SUPFAM" id="SSF109604">
    <property type="entry name" value="HD-domain/PDEase-like"/>
    <property type="match status" value="1"/>
</dbReference>
<dbReference type="HOGENOM" id="CLU_048246_4_0_6"/>
<dbReference type="Pfam" id="PF08668">
    <property type="entry name" value="HDOD"/>
    <property type="match status" value="1"/>
</dbReference>
<proteinExistence type="predicted"/>
<feature type="domain" description="HDOD" evidence="1">
    <location>
        <begin position="28"/>
        <end position="224"/>
    </location>
</feature>
<protein>
    <recommendedName>
        <fullName evidence="1">HDOD domain-containing protein</fullName>
    </recommendedName>
</protein>
<reference evidence="3" key="1">
    <citation type="journal article" date="2012" name="J. Bacteriol.">
        <title>Genome sequence of the haloalkaliphilic methanotrophic bacterium Methylomicrobium alcaliphilum 20Z.</title>
        <authorList>
            <person name="Vuilleumier S."/>
            <person name="Khmelenina V.N."/>
            <person name="Bringel F."/>
            <person name="Reshetnikov A.S."/>
            <person name="Lajus A."/>
            <person name="Mangenot S."/>
            <person name="Rouy Z."/>
            <person name="Op den Camp H.J."/>
            <person name="Jetten M.S."/>
            <person name="Dispirito A.A."/>
            <person name="Dunfield P."/>
            <person name="Klotz M.G."/>
            <person name="Semrau J.D."/>
            <person name="Stein L.Y."/>
            <person name="Barbe V."/>
            <person name="Medigue C."/>
            <person name="Trotsenko Y.A."/>
            <person name="Kalyuzhnaya M.G."/>
        </authorList>
    </citation>
    <scope>NUCLEOTIDE SEQUENCE [LARGE SCALE GENOMIC DNA]</scope>
    <source>
        <strain evidence="3">DSM 19304 / NCIMB 14124 / VKM B-2133 / 20Z</strain>
    </source>
</reference>
<dbReference type="AlphaFoldDB" id="G4SX10"/>
<gene>
    <name evidence="2" type="ordered locus">MEALZ_1376</name>
</gene>
<dbReference type="PROSITE" id="PS51833">
    <property type="entry name" value="HDOD"/>
    <property type="match status" value="1"/>
</dbReference>
<dbReference type="InterPro" id="IPR006675">
    <property type="entry name" value="HDIG_dom"/>
</dbReference>
<dbReference type="Gene3D" id="1.10.3210.10">
    <property type="entry name" value="Hypothetical protein af1432"/>
    <property type="match status" value="1"/>
</dbReference>
<dbReference type="NCBIfam" id="TIGR00277">
    <property type="entry name" value="HDIG"/>
    <property type="match status" value="1"/>
</dbReference>
<dbReference type="STRING" id="1091494.MEALZ_1376"/>
<dbReference type="KEGG" id="mah:MEALZ_1376"/>
<dbReference type="InterPro" id="IPR052340">
    <property type="entry name" value="RNase_Y/CdgJ"/>
</dbReference>
<dbReference type="EMBL" id="FO082060">
    <property type="protein sequence ID" value="CCE23065.1"/>
    <property type="molecule type" value="Genomic_DNA"/>
</dbReference>
<evidence type="ECO:0000313" key="2">
    <source>
        <dbReference type="EMBL" id="CCE23065.1"/>
    </source>
</evidence>
<accession>G4SX10</accession>
<dbReference type="PANTHER" id="PTHR33525:SF3">
    <property type="entry name" value="RIBONUCLEASE Y"/>
    <property type="match status" value="1"/>
</dbReference>
<dbReference type="InterPro" id="IPR013976">
    <property type="entry name" value="HDOD"/>
</dbReference>
<dbReference type="RefSeq" id="WP_014147861.1">
    <property type="nucleotide sequence ID" value="NC_016112.1"/>
</dbReference>
<dbReference type="PANTHER" id="PTHR33525">
    <property type="match status" value="1"/>
</dbReference>
<keyword evidence="3" id="KW-1185">Reference proteome</keyword>
<evidence type="ECO:0000313" key="3">
    <source>
        <dbReference type="Proteomes" id="UP000008315"/>
    </source>
</evidence>
<organism evidence="2 3">
    <name type="scientific">Methylotuvimicrobium alcaliphilum (strain DSM 19304 / NCIMB 14124 / VKM B-2133 / 20Z)</name>
    <name type="common">Methylomicrobium alcaliphilum</name>
    <dbReference type="NCBI Taxonomy" id="1091494"/>
    <lineage>
        <taxon>Bacteria</taxon>
        <taxon>Pseudomonadati</taxon>
        <taxon>Pseudomonadota</taxon>
        <taxon>Gammaproteobacteria</taxon>
        <taxon>Methylococcales</taxon>
        <taxon>Methylococcaceae</taxon>
        <taxon>Methylotuvimicrobium</taxon>
    </lineage>
</organism>